<evidence type="ECO:0000256" key="5">
    <source>
        <dbReference type="RuleBase" id="RU362028"/>
    </source>
</evidence>
<protein>
    <recommendedName>
        <fullName evidence="5">Pseudouridine synthase</fullName>
        <ecNumber evidence="5">5.4.99.-</ecNumber>
    </recommendedName>
</protein>
<gene>
    <name evidence="7" type="ORF">SAMN02745181_2634</name>
</gene>
<dbReference type="NCBIfam" id="TIGR00005">
    <property type="entry name" value="rluA_subfam"/>
    <property type="match status" value="1"/>
</dbReference>
<evidence type="ECO:0000256" key="3">
    <source>
        <dbReference type="PIRSR" id="PIRSR606225-1"/>
    </source>
</evidence>
<dbReference type="InterPro" id="IPR006224">
    <property type="entry name" value="PsdUridine_synth_RluA-like_CS"/>
</dbReference>
<dbReference type="InterPro" id="IPR020103">
    <property type="entry name" value="PsdUridine_synth_cat_dom_sf"/>
</dbReference>
<dbReference type="EMBL" id="FQYR01000004">
    <property type="protein sequence ID" value="SHJ79400.1"/>
    <property type="molecule type" value="Genomic_DNA"/>
</dbReference>
<evidence type="ECO:0000256" key="4">
    <source>
        <dbReference type="PROSITE-ProRule" id="PRU00182"/>
    </source>
</evidence>
<keyword evidence="2 5" id="KW-0413">Isomerase</keyword>
<proteinExistence type="inferred from homology"/>
<dbReference type="SMART" id="SM00363">
    <property type="entry name" value="S4"/>
    <property type="match status" value="1"/>
</dbReference>
<dbReference type="Pfam" id="PF01479">
    <property type="entry name" value="S4"/>
    <property type="match status" value="1"/>
</dbReference>
<evidence type="ECO:0000256" key="1">
    <source>
        <dbReference type="ARBA" id="ARBA00010876"/>
    </source>
</evidence>
<dbReference type="AlphaFoldDB" id="A0A1M6M7P8"/>
<dbReference type="PANTHER" id="PTHR21600:SF44">
    <property type="entry name" value="RIBOSOMAL LARGE SUBUNIT PSEUDOURIDINE SYNTHASE D"/>
    <property type="match status" value="1"/>
</dbReference>
<dbReference type="GO" id="GO:0003723">
    <property type="term" value="F:RNA binding"/>
    <property type="evidence" value="ECO:0007669"/>
    <property type="project" value="UniProtKB-KW"/>
</dbReference>
<dbReference type="InParanoid" id="A0A1M6M7P8"/>
<dbReference type="Gene3D" id="3.30.2350.10">
    <property type="entry name" value="Pseudouridine synthase"/>
    <property type="match status" value="1"/>
</dbReference>
<dbReference type="InterPro" id="IPR006145">
    <property type="entry name" value="PsdUridine_synth_RsuA/RluA"/>
</dbReference>
<evidence type="ECO:0000313" key="7">
    <source>
        <dbReference type="EMBL" id="SHJ79400.1"/>
    </source>
</evidence>
<dbReference type="PROSITE" id="PS50889">
    <property type="entry name" value="S4"/>
    <property type="match status" value="1"/>
</dbReference>
<keyword evidence="4" id="KW-0694">RNA-binding</keyword>
<dbReference type="Proteomes" id="UP000184510">
    <property type="component" value="Unassembled WGS sequence"/>
</dbReference>
<dbReference type="EC" id="5.4.99.-" evidence="5"/>
<name>A0A1M6M7P8_9BACT</name>
<dbReference type="InterPro" id="IPR036986">
    <property type="entry name" value="S4_RNA-bd_sf"/>
</dbReference>
<comment type="function">
    <text evidence="5">Responsible for synthesis of pseudouridine from uracil.</text>
</comment>
<dbReference type="PROSITE" id="PS01129">
    <property type="entry name" value="PSI_RLU"/>
    <property type="match status" value="1"/>
</dbReference>
<evidence type="ECO:0000313" key="8">
    <source>
        <dbReference type="Proteomes" id="UP000184510"/>
    </source>
</evidence>
<evidence type="ECO:0000259" key="6">
    <source>
        <dbReference type="SMART" id="SM00363"/>
    </source>
</evidence>
<keyword evidence="8" id="KW-1185">Reference proteome</keyword>
<dbReference type="STRING" id="1123071.SAMN02745181_2634"/>
<dbReference type="SUPFAM" id="SSF55174">
    <property type="entry name" value="Alpha-L RNA-binding motif"/>
    <property type="match status" value="1"/>
</dbReference>
<dbReference type="Gene3D" id="3.10.290.10">
    <property type="entry name" value="RNA-binding S4 domain"/>
    <property type="match status" value="1"/>
</dbReference>
<dbReference type="GO" id="GO:0000455">
    <property type="term" value="P:enzyme-directed rRNA pseudouridine synthesis"/>
    <property type="evidence" value="ECO:0007669"/>
    <property type="project" value="TreeGrafter"/>
</dbReference>
<sequence>MLASDSHLRKIPIRPPLLQGWLIKAQGKTALGDITSSHLRAGPSDFDTMKIHVDDTTGTRLDVFLTSKLPELSRAKIQALLKSGDILVNNAKAKPKNPVNAGDEVTINIPEPETEELLPEDIPLDVLYEDEHIIVINKEHGLVVHPAAGNASGTLVNALLHHCQGQLAVTEDNERPGIVHRLDKDTSGCIVVAKSNLALKSLLKQFADRDTKKQYLAAVQGRPKLSEDTIFTNIGRHPVNRMKMAVVNPGSGKPAITSYKVLGTHEENDTSLMLCDIHTGRTHQIRVHMVHIGTPILGDPIYSKISRQKSQPGRLMLHARRLVLNHPATGESMEFLAPIPNEFHPWTEPFYSPESHKA</sequence>
<dbReference type="RefSeq" id="WP_234991748.1">
    <property type="nucleotide sequence ID" value="NZ_FQYR01000004.1"/>
</dbReference>
<organism evidence="7 8">
    <name type="scientific">Rubritalea squalenifaciens DSM 18772</name>
    <dbReference type="NCBI Taxonomy" id="1123071"/>
    <lineage>
        <taxon>Bacteria</taxon>
        <taxon>Pseudomonadati</taxon>
        <taxon>Verrucomicrobiota</taxon>
        <taxon>Verrucomicrobiia</taxon>
        <taxon>Verrucomicrobiales</taxon>
        <taxon>Rubritaleaceae</taxon>
        <taxon>Rubritalea</taxon>
    </lineage>
</organism>
<dbReference type="FunCoup" id="A0A1M6M7P8">
    <property type="interactions" value="545"/>
</dbReference>
<feature type="domain" description="RNA-binding S4" evidence="6">
    <location>
        <begin position="59"/>
        <end position="123"/>
    </location>
</feature>
<accession>A0A1M6M7P8</accession>
<dbReference type="InterPro" id="IPR050188">
    <property type="entry name" value="RluA_PseudoU_synthase"/>
</dbReference>
<dbReference type="GO" id="GO:0120159">
    <property type="term" value="F:rRNA pseudouridine synthase activity"/>
    <property type="evidence" value="ECO:0007669"/>
    <property type="project" value="UniProtKB-ARBA"/>
</dbReference>
<dbReference type="InterPro" id="IPR006225">
    <property type="entry name" value="PsdUridine_synth_RluC/D"/>
</dbReference>
<comment type="similarity">
    <text evidence="1 5">Belongs to the pseudouridine synthase RluA family.</text>
</comment>
<dbReference type="SUPFAM" id="SSF55120">
    <property type="entry name" value="Pseudouridine synthase"/>
    <property type="match status" value="1"/>
</dbReference>
<feature type="active site" evidence="3">
    <location>
        <position position="183"/>
    </location>
</feature>
<dbReference type="InterPro" id="IPR002942">
    <property type="entry name" value="S4_RNA-bd"/>
</dbReference>
<dbReference type="PANTHER" id="PTHR21600">
    <property type="entry name" value="MITOCHONDRIAL RNA PSEUDOURIDINE SYNTHASE"/>
    <property type="match status" value="1"/>
</dbReference>
<evidence type="ECO:0000256" key="2">
    <source>
        <dbReference type="ARBA" id="ARBA00023235"/>
    </source>
</evidence>
<dbReference type="Pfam" id="PF00849">
    <property type="entry name" value="PseudoU_synth_2"/>
    <property type="match status" value="1"/>
</dbReference>
<dbReference type="CDD" id="cd00165">
    <property type="entry name" value="S4"/>
    <property type="match status" value="1"/>
</dbReference>
<comment type="catalytic activity">
    <reaction evidence="5">
        <text>a uridine in RNA = a pseudouridine in RNA</text>
        <dbReference type="Rhea" id="RHEA:48348"/>
        <dbReference type="Rhea" id="RHEA-COMP:12068"/>
        <dbReference type="Rhea" id="RHEA-COMP:12069"/>
        <dbReference type="ChEBI" id="CHEBI:65314"/>
        <dbReference type="ChEBI" id="CHEBI:65315"/>
    </reaction>
</comment>
<reference evidence="7 8" key="1">
    <citation type="submission" date="2016-11" db="EMBL/GenBank/DDBJ databases">
        <authorList>
            <person name="Jaros S."/>
            <person name="Januszkiewicz K."/>
            <person name="Wedrychowicz H."/>
        </authorList>
    </citation>
    <scope>NUCLEOTIDE SEQUENCE [LARGE SCALE GENOMIC DNA]</scope>
    <source>
        <strain evidence="7 8">DSM 18772</strain>
    </source>
</reference>
<dbReference type="CDD" id="cd02869">
    <property type="entry name" value="PseudoU_synth_RluA_like"/>
    <property type="match status" value="1"/>
</dbReference>